<evidence type="ECO:0000313" key="1">
    <source>
        <dbReference type="EMBL" id="MBH0114595.1"/>
    </source>
</evidence>
<gene>
    <name evidence="1" type="ORF">I5E68_16730</name>
</gene>
<sequence>MADRTGDSTVANRTAWRACSYLQQGGMVEERGEDGKWTPWFGGACPVMGDTLVHARLRYSGEVTAPARDLRWRHDLYVAYGAEEVVAYRLC</sequence>
<dbReference type="AlphaFoldDB" id="A0A931MMN7"/>
<comment type="caution">
    <text evidence="1">The sequence shown here is derived from an EMBL/GenBank/DDBJ whole genome shotgun (WGS) entry which is preliminary data.</text>
</comment>
<organism evidence="1 2">
    <name type="scientific">Novosphingobium aureum</name>
    <dbReference type="NCBI Taxonomy" id="2792964"/>
    <lineage>
        <taxon>Bacteria</taxon>
        <taxon>Pseudomonadati</taxon>
        <taxon>Pseudomonadota</taxon>
        <taxon>Alphaproteobacteria</taxon>
        <taxon>Sphingomonadales</taxon>
        <taxon>Sphingomonadaceae</taxon>
        <taxon>Novosphingobium</taxon>
    </lineage>
</organism>
<name>A0A931MMN7_9SPHN</name>
<dbReference type="Proteomes" id="UP000617634">
    <property type="component" value="Unassembled WGS sequence"/>
</dbReference>
<dbReference type="EMBL" id="JADZGI010000003">
    <property type="protein sequence ID" value="MBH0114595.1"/>
    <property type="molecule type" value="Genomic_DNA"/>
</dbReference>
<accession>A0A931MMN7</accession>
<evidence type="ECO:0000313" key="2">
    <source>
        <dbReference type="Proteomes" id="UP000617634"/>
    </source>
</evidence>
<dbReference type="RefSeq" id="WP_197166108.1">
    <property type="nucleotide sequence ID" value="NZ_JADZGI010000003.1"/>
</dbReference>
<reference evidence="1" key="1">
    <citation type="submission" date="2020-11" db="EMBL/GenBank/DDBJ databases">
        <title>Novosphingobium aureum sp. nov., a marine bacterium isolated from sediment of a salt flat.</title>
        <authorList>
            <person name="Yoo Y."/>
            <person name="Kim J.-J."/>
        </authorList>
    </citation>
    <scope>NUCLEOTIDE SEQUENCE</scope>
    <source>
        <strain evidence="1">YJ-S2-02</strain>
    </source>
</reference>
<proteinExistence type="predicted"/>
<keyword evidence="2" id="KW-1185">Reference proteome</keyword>
<protein>
    <submittedName>
        <fullName evidence="1">Uncharacterized protein</fullName>
    </submittedName>
</protein>